<organism evidence="2 3">
    <name type="scientific">Mycena rosella</name>
    <name type="common">Pink bonnet</name>
    <name type="synonym">Agaricus rosellus</name>
    <dbReference type="NCBI Taxonomy" id="1033263"/>
    <lineage>
        <taxon>Eukaryota</taxon>
        <taxon>Fungi</taxon>
        <taxon>Dikarya</taxon>
        <taxon>Basidiomycota</taxon>
        <taxon>Agaricomycotina</taxon>
        <taxon>Agaricomycetes</taxon>
        <taxon>Agaricomycetidae</taxon>
        <taxon>Agaricales</taxon>
        <taxon>Marasmiineae</taxon>
        <taxon>Mycenaceae</taxon>
        <taxon>Mycena</taxon>
    </lineage>
</organism>
<sequence length="375" mass="41961">MLKACYVNLQLGKAKKISSENKFEHKQNPPRFAPGLILWSTALSGKIKLSMSREASTEARVTAIYITIKPRAKLDPSQPELRELPHDVTYSNDPLKTVKMFKSVQIFTQLSLAVQPIVNNFGHELTTEMKGGDKTSKKSWGTEHGKLQRQIKLKEYQNSCHGPPGRDESTSHFQAAKVKMLSDFTISTVAKHGNNEKKLTCLPGLMRAVEKGSRCTRVEAPHIILVNLYNLASHTFKLRSKLRLGFRRTHVVLAFRDPLQELISIRVASPKRDEEGEPRPACPYVDDMERHPATAPTRMRDTVLLLVSSELREFRDRRSGGMHGDLCTAPDVVEYDGKCGIRRVAKAGGLLGVYICLGGNIVVLHQRAYVLVDAL</sequence>
<evidence type="ECO:0000313" key="2">
    <source>
        <dbReference type="EMBL" id="KAJ7664106.1"/>
    </source>
</evidence>
<dbReference type="AlphaFoldDB" id="A0AAD7G419"/>
<reference evidence="2" key="1">
    <citation type="submission" date="2023-03" db="EMBL/GenBank/DDBJ databases">
        <title>Massive genome expansion in bonnet fungi (Mycena s.s.) driven by repeated elements and novel gene families across ecological guilds.</title>
        <authorList>
            <consortium name="Lawrence Berkeley National Laboratory"/>
            <person name="Harder C.B."/>
            <person name="Miyauchi S."/>
            <person name="Viragh M."/>
            <person name="Kuo A."/>
            <person name="Thoen E."/>
            <person name="Andreopoulos B."/>
            <person name="Lu D."/>
            <person name="Skrede I."/>
            <person name="Drula E."/>
            <person name="Henrissat B."/>
            <person name="Morin E."/>
            <person name="Kohler A."/>
            <person name="Barry K."/>
            <person name="LaButti K."/>
            <person name="Morin E."/>
            <person name="Salamov A."/>
            <person name="Lipzen A."/>
            <person name="Mereny Z."/>
            <person name="Hegedus B."/>
            <person name="Baldrian P."/>
            <person name="Stursova M."/>
            <person name="Weitz H."/>
            <person name="Taylor A."/>
            <person name="Grigoriev I.V."/>
            <person name="Nagy L.G."/>
            <person name="Martin F."/>
            <person name="Kauserud H."/>
        </authorList>
    </citation>
    <scope>NUCLEOTIDE SEQUENCE</scope>
    <source>
        <strain evidence="2">CBHHK067</strain>
    </source>
</reference>
<evidence type="ECO:0000256" key="1">
    <source>
        <dbReference type="SAM" id="MobiDB-lite"/>
    </source>
</evidence>
<feature type="region of interest" description="Disordered" evidence="1">
    <location>
        <begin position="270"/>
        <end position="289"/>
    </location>
</feature>
<evidence type="ECO:0000313" key="3">
    <source>
        <dbReference type="Proteomes" id="UP001221757"/>
    </source>
</evidence>
<dbReference type="Proteomes" id="UP001221757">
    <property type="component" value="Unassembled WGS sequence"/>
</dbReference>
<accession>A0AAD7G419</accession>
<keyword evidence="3" id="KW-1185">Reference proteome</keyword>
<dbReference type="EMBL" id="JARKIE010000227">
    <property type="protein sequence ID" value="KAJ7664106.1"/>
    <property type="molecule type" value="Genomic_DNA"/>
</dbReference>
<name>A0AAD7G419_MYCRO</name>
<protein>
    <submittedName>
        <fullName evidence="2">Uncharacterized protein</fullName>
    </submittedName>
</protein>
<comment type="caution">
    <text evidence="2">The sequence shown here is derived from an EMBL/GenBank/DDBJ whole genome shotgun (WGS) entry which is preliminary data.</text>
</comment>
<gene>
    <name evidence="2" type="ORF">B0H17DRAFT_1143840</name>
</gene>
<proteinExistence type="predicted"/>